<dbReference type="Proteomes" id="UP000680866">
    <property type="component" value="Chromosome"/>
</dbReference>
<name>A0A810MYJ7_9ACTN</name>
<organism evidence="1 2">
    <name type="scientific">Polymorphospora rubra</name>
    <dbReference type="NCBI Taxonomy" id="338584"/>
    <lineage>
        <taxon>Bacteria</taxon>
        <taxon>Bacillati</taxon>
        <taxon>Actinomycetota</taxon>
        <taxon>Actinomycetes</taxon>
        <taxon>Micromonosporales</taxon>
        <taxon>Micromonosporaceae</taxon>
        <taxon>Polymorphospora</taxon>
    </lineage>
</organism>
<accession>A0A810MYJ7</accession>
<evidence type="ECO:0000313" key="2">
    <source>
        <dbReference type="Proteomes" id="UP000680866"/>
    </source>
</evidence>
<reference evidence="1" key="1">
    <citation type="submission" date="2020-08" db="EMBL/GenBank/DDBJ databases">
        <title>Whole genome shotgun sequence of Polymorphospora rubra NBRC 101157.</title>
        <authorList>
            <person name="Komaki H."/>
            <person name="Tamura T."/>
        </authorList>
    </citation>
    <scope>NUCLEOTIDE SEQUENCE</scope>
    <source>
        <strain evidence="1">NBRC 101157</strain>
    </source>
</reference>
<dbReference type="AlphaFoldDB" id="A0A810MYJ7"/>
<evidence type="ECO:0000313" key="1">
    <source>
        <dbReference type="EMBL" id="BCJ66207.1"/>
    </source>
</evidence>
<protein>
    <submittedName>
        <fullName evidence="1">Uncharacterized protein</fullName>
    </submittedName>
</protein>
<dbReference type="KEGG" id="pry:Prubr_32280"/>
<sequence>MRQKAIASAGAAAKAISGADDDTATMAIEMDAMVSGSTVGRCTINHPDTPIRPDRPAVMITSNLMHCP</sequence>
<gene>
    <name evidence="1" type="ORF">Prubr_32280</name>
</gene>
<proteinExistence type="predicted"/>
<keyword evidence="2" id="KW-1185">Reference proteome</keyword>
<dbReference type="EMBL" id="AP023359">
    <property type="protein sequence ID" value="BCJ66207.1"/>
    <property type="molecule type" value="Genomic_DNA"/>
</dbReference>